<dbReference type="PROSITE" id="PS50053">
    <property type="entry name" value="UBIQUITIN_2"/>
    <property type="match status" value="1"/>
</dbReference>
<dbReference type="AlphaFoldDB" id="A0AAD8VVT3"/>
<name>A0AAD8VVT3_LOLMU</name>
<organism evidence="3 4">
    <name type="scientific">Lolium multiflorum</name>
    <name type="common">Italian ryegrass</name>
    <name type="synonym">Lolium perenne subsp. multiflorum</name>
    <dbReference type="NCBI Taxonomy" id="4521"/>
    <lineage>
        <taxon>Eukaryota</taxon>
        <taxon>Viridiplantae</taxon>
        <taxon>Streptophyta</taxon>
        <taxon>Embryophyta</taxon>
        <taxon>Tracheophyta</taxon>
        <taxon>Spermatophyta</taxon>
        <taxon>Magnoliopsida</taxon>
        <taxon>Liliopsida</taxon>
        <taxon>Poales</taxon>
        <taxon>Poaceae</taxon>
        <taxon>BOP clade</taxon>
        <taxon>Pooideae</taxon>
        <taxon>Poodae</taxon>
        <taxon>Poeae</taxon>
        <taxon>Poeae Chloroplast Group 2 (Poeae type)</taxon>
        <taxon>Loliodinae</taxon>
        <taxon>Loliinae</taxon>
        <taxon>Lolium</taxon>
    </lineage>
</organism>
<evidence type="ECO:0000313" key="3">
    <source>
        <dbReference type="EMBL" id="KAK1625950.1"/>
    </source>
</evidence>
<dbReference type="GO" id="GO:0003729">
    <property type="term" value="F:mRNA binding"/>
    <property type="evidence" value="ECO:0007669"/>
    <property type="project" value="UniProtKB-ARBA"/>
</dbReference>
<dbReference type="SUPFAM" id="SSF54236">
    <property type="entry name" value="Ubiquitin-like"/>
    <property type="match status" value="1"/>
</dbReference>
<dbReference type="EMBL" id="JAUUTY010000005">
    <property type="protein sequence ID" value="KAK1625950.1"/>
    <property type="molecule type" value="Genomic_DNA"/>
</dbReference>
<dbReference type="PANTHER" id="PTHR10666">
    <property type="entry name" value="UBIQUITIN"/>
    <property type="match status" value="1"/>
</dbReference>
<evidence type="ECO:0000313" key="4">
    <source>
        <dbReference type="Proteomes" id="UP001231189"/>
    </source>
</evidence>
<accession>A0AAD8VVT3</accession>
<reference evidence="3" key="1">
    <citation type="submission" date="2023-07" db="EMBL/GenBank/DDBJ databases">
        <title>A chromosome-level genome assembly of Lolium multiflorum.</title>
        <authorList>
            <person name="Chen Y."/>
            <person name="Copetti D."/>
            <person name="Kolliker R."/>
            <person name="Studer B."/>
        </authorList>
    </citation>
    <scope>NUCLEOTIDE SEQUENCE</scope>
    <source>
        <strain evidence="3">02402/16</strain>
        <tissue evidence="3">Leaf</tissue>
    </source>
</reference>
<dbReference type="PRINTS" id="PR00348">
    <property type="entry name" value="UBIQUITIN"/>
</dbReference>
<comment type="caution">
    <text evidence="3">The sequence shown here is derived from an EMBL/GenBank/DDBJ whole genome shotgun (WGS) entry which is preliminary data.</text>
</comment>
<proteinExistence type="predicted"/>
<dbReference type="InterPro" id="IPR029071">
    <property type="entry name" value="Ubiquitin-like_domsf"/>
</dbReference>
<dbReference type="SMART" id="SM00213">
    <property type="entry name" value="UBQ"/>
    <property type="match status" value="1"/>
</dbReference>
<evidence type="ECO:0000259" key="2">
    <source>
        <dbReference type="PROSITE" id="PS50053"/>
    </source>
</evidence>
<sequence>MAAANQAAAETIRIYLRPLYRDATLSLDVEGSDTIEIVKAKIQGMEGIPPEHQRLICCGENLANGRTLTDCDVENGSKLFLVARMR</sequence>
<evidence type="ECO:0000256" key="1">
    <source>
        <dbReference type="ARBA" id="ARBA00022499"/>
    </source>
</evidence>
<feature type="domain" description="Ubiquitin-like" evidence="2">
    <location>
        <begin position="12"/>
        <end position="86"/>
    </location>
</feature>
<dbReference type="InterPro" id="IPR000626">
    <property type="entry name" value="Ubiquitin-like_dom"/>
</dbReference>
<dbReference type="Gene3D" id="3.10.20.90">
    <property type="entry name" value="Phosphatidylinositol 3-kinase Catalytic Subunit, Chain A, domain 1"/>
    <property type="match status" value="1"/>
</dbReference>
<dbReference type="InterPro" id="IPR050158">
    <property type="entry name" value="Ubiquitin_ubiquitin-like"/>
</dbReference>
<keyword evidence="1" id="KW-1017">Isopeptide bond</keyword>
<dbReference type="Pfam" id="PF00240">
    <property type="entry name" value="ubiquitin"/>
    <property type="match status" value="1"/>
</dbReference>
<dbReference type="InterPro" id="IPR019956">
    <property type="entry name" value="Ubiquitin_dom"/>
</dbReference>
<dbReference type="Proteomes" id="UP001231189">
    <property type="component" value="Unassembled WGS sequence"/>
</dbReference>
<protein>
    <recommendedName>
        <fullName evidence="2">Ubiquitin-like domain-containing protein</fullName>
    </recommendedName>
</protein>
<gene>
    <name evidence="3" type="ORF">QYE76_000265</name>
</gene>
<keyword evidence="4" id="KW-1185">Reference proteome</keyword>